<evidence type="ECO:0000313" key="2">
    <source>
        <dbReference type="Proteomes" id="UP000054324"/>
    </source>
</evidence>
<evidence type="ECO:0000313" key="1">
    <source>
        <dbReference type="EMBL" id="KER25051.1"/>
    </source>
</evidence>
<accession>A0A074ZCN9</accession>
<dbReference type="AlphaFoldDB" id="A0A074ZCN9"/>
<gene>
    <name evidence="1" type="ORF">T265_14295</name>
</gene>
<dbReference type="KEGG" id="ovi:T265_14295"/>
<dbReference type="Proteomes" id="UP000054324">
    <property type="component" value="Unassembled WGS sequence"/>
</dbReference>
<name>A0A074ZCN9_OPIVI</name>
<protein>
    <submittedName>
        <fullName evidence="1">Uncharacterized protein</fullName>
    </submittedName>
</protein>
<reference evidence="1 2" key="1">
    <citation type="submission" date="2013-11" db="EMBL/GenBank/DDBJ databases">
        <title>Opisthorchis viverrini - life in the bile duct.</title>
        <authorList>
            <person name="Young N.D."/>
            <person name="Nagarajan N."/>
            <person name="Lin S.J."/>
            <person name="Korhonen P.K."/>
            <person name="Jex A.R."/>
            <person name="Hall R.S."/>
            <person name="Safavi-Hemami H."/>
            <person name="Kaewkong W."/>
            <person name="Bertrand D."/>
            <person name="Gao S."/>
            <person name="Seet Q."/>
            <person name="Wongkham S."/>
            <person name="Teh B.T."/>
            <person name="Wongkham C."/>
            <person name="Intapan P.M."/>
            <person name="Maleewong W."/>
            <person name="Yang X."/>
            <person name="Hu M."/>
            <person name="Wang Z."/>
            <person name="Hofmann A."/>
            <person name="Sternberg P.W."/>
            <person name="Tan P."/>
            <person name="Wang J."/>
            <person name="Gasser R.B."/>
        </authorList>
    </citation>
    <scope>NUCLEOTIDE SEQUENCE [LARGE SCALE GENOMIC DNA]</scope>
</reference>
<proteinExistence type="predicted"/>
<dbReference type="RefSeq" id="XP_009171236.1">
    <property type="nucleotide sequence ID" value="XM_009172972.1"/>
</dbReference>
<dbReference type="EMBL" id="KL596789">
    <property type="protein sequence ID" value="KER25051.1"/>
    <property type="molecule type" value="Genomic_DNA"/>
</dbReference>
<dbReference type="OrthoDB" id="3945418at2759"/>
<dbReference type="CTD" id="20328461"/>
<keyword evidence="2" id="KW-1185">Reference proteome</keyword>
<dbReference type="GeneID" id="20328461"/>
<feature type="non-terminal residue" evidence="1">
    <location>
        <position position="192"/>
    </location>
</feature>
<organism evidence="1 2">
    <name type="scientific">Opisthorchis viverrini</name>
    <name type="common">Southeast Asian liver fluke</name>
    <dbReference type="NCBI Taxonomy" id="6198"/>
    <lineage>
        <taxon>Eukaryota</taxon>
        <taxon>Metazoa</taxon>
        <taxon>Spiralia</taxon>
        <taxon>Lophotrochozoa</taxon>
        <taxon>Platyhelminthes</taxon>
        <taxon>Trematoda</taxon>
        <taxon>Digenea</taxon>
        <taxon>Opisthorchiida</taxon>
        <taxon>Opisthorchiata</taxon>
        <taxon>Opisthorchiidae</taxon>
        <taxon>Opisthorchis</taxon>
    </lineage>
</organism>
<sequence>MTRIPIGWVRWPKWLELKCTDRKVRDLGNLEVSYPSCFLRVAWKLGIGRVLQLNEFSSKYFVFLRICLKIGVIHVGSKNETACWLFNVNRLTLHRLPGSTNLTDFDANSIFMQQTINHDNFPECYMAFVAQLGPFLSHAVSKESKGSHNAIVRLESLGEGSAGWVRLRHEAAWWSTFSCLETSQTRDSTGFQ</sequence>